<feature type="chain" id="PRO_5037666699" evidence="1">
    <location>
        <begin position="30"/>
        <end position="483"/>
    </location>
</feature>
<dbReference type="Pfam" id="PF21167">
    <property type="entry name" value="DUF6851"/>
    <property type="match status" value="1"/>
</dbReference>
<sequence length="483" mass="51484">MTHVPSNRRWWLSAPILTLLLIPSAQAPAAPRSGTNVVTQWADTMLEAVAATKSGPTVTSRAIAIVQTAEFDAWAAYDKHAVGVYWASDLHRPRAERTDDNKAATISYAAYDALVDLFPSQTALFDARLASLGLPPSSSTDVTTPAGIGNQAAAWELAARHADGSNQLGDLHAGAYSDYTGYVPVNTATTIVDPSRWQPITFNPGTPQAVTPKYLTPQWGLVQTFSLPSGDALRPPAPLAYGSPGMLSELADVMNFTANLTDLTKVIAETWAGGPGTVTPPGFWLQIAEYVSQRDHFSVDKDVKMFFLVGNALMDAGITCWDSKRAYDSSRPWTAVHDLFVGQVILGWGGSGVGTVPMLGENWRPYQPLSFITPPFPEHVSGHSTFSAAAAEVLKGFTGSDAFGGSLLVPAGAITYDAGAPSVDVLLSWPTFTDAAEQAGMSRLFGGIHYMAANLEGQALGRQVGQAVLAKAELYFNFHNQLP</sequence>
<dbReference type="PANTHER" id="PTHR34599:SF2">
    <property type="entry name" value="TRAF-TYPE DOMAIN-CONTAINING PROTEIN"/>
    <property type="match status" value="1"/>
</dbReference>
<feature type="domain" description="Vanadium-dependent haloperoxidase NapH1-like second helical-bundle" evidence="3">
    <location>
        <begin position="305"/>
        <end position="467"/>
    </location>
</feature>
<comment type="caution">
    <text evidence="4">The sequence shown here is derived from an EMBL/GenBank/DDBJ whole genome shotgun (WGS) entry which is preliminary data.</text>
</comment>
<dbReference type="InterPro" id="IPR052559">
    <property type="entry name" value="V-haloperoxidase"/>
</dbReference>
<dbReference type="InterPro" id="IPR036938">
    <property type="entry name" value="PAP2/HPO_sf"/>
</dbReference>
<evidence type="ECO:0000259" key="3">
    <source>
        <dbReference type="Pfam" id="PF22778"/>
    </source>
</evidence>
<dbReference type="InterPro" id="IPR055161">
    <property type="entry name" value="NapH1-like_2nd"/>
</dbReference>
<evidence type="ECO:0000256" key="1">
    <source>
        <dbReference type="SAM" id="SignalP"/>
    </source>
</evidence>
<feature type="domain" description="DUF6851" evidence="2">
    <location>
        <begin position="65"/>
        <end position="199"/>
    </location>
</feature>
<dbReference type="CDD" id="cd03398">
    <property type="entry name" value="PAP2_haloperoxidase"/>
    <property type="match status" value="1"/>
</dbReference>
<organism evidence="4 5">
    <name type="scientific">Fimbriimonas ginsengisoli</name>
    <dbReference type="NCBI Taxonomy" id="1005039"/>
    <lineage>
        <taxon>Bacteria</taxon>
        <taxon>Bacillati</taxon>
        <taxon>Armatimonadota</taxon>
        <taxon>Fimbriimonadia</taxon>
        <taxon>Fimbriimonadales</taxon>
        <taxon>Fimbriimonadaceae</taxon>
        <taxon>Fimbriimonas</taxon>
    </lineage>
</organism>
<keyword evidence="1" id="KW-0732">Signal</keyword>
<dbReference type="Pfam" id="PF22778">
    <property type="entry name" value="VCPO_2nd"/>
    <property type="match status" value="1"/>
</dbReference>
<dbReference type="Gene3D" id="1.10.606.20">
    <property type="match status" value="1"/>
</dbReference>
<protein>
    <submittedName>
        <fullName evidence="4">Vanadium-dependent haloperoxidase</fullName>
    </submittedName>
</protein>
<dbReference type="AlphaFoldDB" id="A0A931LUF6"/>
<reference evidence="4" key="1">
    <citation type="submission" date="2020-07" db="EMBL/GenBank/DDBJ databases">
        <title>Huge and variable diversity of episymbiotic CPR bacteria and DPANN archaea in groundwater ecosystems.</title>
        <authorList>
            <person name="He C.Y."/>
            <person name="Keren R."/>
            <person name="Whittaker M."/>
            <person name="Farag I.F."/>
            <person name="Doudna J."/>
            <person name="Cate J.H.D."/>
            <person name="Banfield J.F."/>
        </authorList>
    </citation>
    <scope>NUCLEOTIDE SEQUENCE</scope>
    <source>
        <strain evidence="4">NC_groundwater_17_Pr7_B-0.1um_64_12</strain>
    </source>
</reference>
<evidence type="ECO:0000313" key="5">
    <source>
        <dbReference type="Proteomes" id="UP000727962"/>
    </source>
</evidence>
<proteinExistence type="predicted"/>
<gene>
    <name evidence="4" type="ORF">HYR64_04665</name>
</gene>
<dbReference type="InterPro" id="IPR049283">
    <property type="entry name" value="DUF6851"/>
</dbReference>
<dbReference type="PANTHER" id="PTHR34599">
    <property type="entry name" value="PEROXIDASE-RELATED"/>
    <property type="match status" value="1"/>
</dbReference>
<dbReference type="EMBL" id="JACOSL010000029">
    <property type="protein sequence ID" value="MBI1756384.1"/>
    <property type="molecule type" value="Genomic_DNA"/>
</dbReference>
<name>A0A931LUF6_FIMGI</name>
<accession>A0A931LUF6</accession>
<feature type="signal peptide" evidence="1">
    <location>
        <begin position="1"/>
        <end position="29"/>
    </location>
</feature>
<evidence type="ECO:0000313" key="4">
    <source>
        <dbReference type="EMBL" id="MBI1756384.1"/>
    </source>
</evidence>
<evidence type="ECO:0000259" key="2">
    <source>
        <dbReference type="Pfam" id="PF21167"/>
    </source>
</evidence>
<dbReference type="Proteomes" id="UP000727962">
    <property type="component" value="Unassembled WGS sequence"/>
</dbReference>
<dbReference type="SUPFAM" id="SSF48317">
    <property type="entry name" value="Acid phosphatase/Vanadium-dependent haloperoxidase"/>
    <property type="match status" value="1"/>
</dbReference>